<sequence length="218" mass="24242">MCGRYVSVQPKENLQALFGARGSAPEWLPSWNIAPTQPAPIITAEAGGMRRLTLMRWGLVPSWANDMSLQPFNARAETVVENGTFRAAFRSRRCLVPADAYYEWARGKTPRQPWAFARPDGAPMALAGVWDMWGWDGDVLRSFAIITTPANNFGRTIHERMPVIIAPRDYTTWLTAPAKTAATLMTAPPEDALVRWAVSRRVNNAVLNDAALLERHPA</sequence>
<dbReference type="Gene3D" id="3.90.1680.10">
    <property type="entry name" value="SOS response associated peptidase-like"/>
    <property type="match status" value="1"/>
</dbReference>
<gene>
    <name evidence="9" type="ORF">J2D73_08505</name>
</gene>
<organism evidence="9 10">
    <name type="scientific">Acetobacter sacchari</name>
    <dbReference type="NCBI Taxonomy" id="2661687"/>
    <lineage>
        <taxon>Bacteria</taxon>
        <taxon>Pseudomonadati</taxon>
        <taxon>Pseudomonadota</taxon>
        <taxon>Alphaproteobacteria</taxon>
        <taxon>Acetobacterales</taxon>
        <taxon>Acetobacteraceae</taxon>
        <taxon>Acetobacter</taxon>
    </lineage>
</organism>
<keyword evidence="7" id="KW-0456">Lyase</keyword>
<keyword evidence="10" id="KW-1185">Reference proteome</keyword>
<evidence type="ECO:0000256" key="5">
    <source>
        <dbReference type="ARBA" id="ARBA00023124"/>
    </source>
</evidence>
<evidence type="ECO:0000256" key="2">
    <source>
        <dbReference type="ARBA" id="ARBA00022670"/>
    </source>
</evidence>
<keyword evidence="5" id="KW-0190">Covalent protein-DNA linkage</keyword>
<dbReference type="SUPFAM" id="SSF143081">
    <property type="entry name" value="BB1717-like"/>
    <property type="match status" value="1"/>
</dbReference>
<proteinExistence type="inferred from homology"/>
<protein>
    <recommendedName>
        <fullName evidence="8">Abasic site processing protein</fullName>
        <ecNumber evidence="8">3.4.-.-</ecNumber>
    </recommendedName>
</protein>
<dbReference type="PANTHER" id="PTHR13604">
    <property type="entry name" value="DC12-RELATED"/>
    <property type="match status" value="1"/>
</dbReference>
<dbReference type="Pfam" id="PF02586">
    <property type="entry name" value="SRAP"/>
    <property type="match status" value="1"/>
</dbReference>
<dbReference type="EC" id="3.4.-.-" evidence="8"/>
<evidence type="ECO:0000313" key="10">
    <source>
        <dbReference type="Proteomes" id="UP000664771"/>
    </source>
</evidence>
<keyword evidence="2 8" id="KW-0645">Protease</keyword>
<keyword evidence="4 8" id="KW-0378">Hydrolase</keyword>
<dbReference type="InterPro" id="IPR003738">
    <property type="entry name" value="SRAP"/>
</dbReference>
<evidence type="ECO:0000256" key="6">
    <source>
        <dbReference type="ARBA" id="ARBA00023125"/>
    </source>
</evidence>
<evidence type="ECO:0000256" key="4">
    <source>
        <dbReference type="ARBA" id="ARBA00022801"/>
    </source>
</evidence>
<dbReference type="InterPro" id="IPR036590">
    <property type="entry name" value="SRAP-like"/>
</dbReference>
<dbReference type="PANTHER" id="PTHR13604:SF0">
    <property type="entry name" value="ABASIC SITE PROCESSING PROTEIN HMCES"/>
    <property type="match status" value="1"/>
</dbReference>
<reference evidence="9 10" key="1">
    <citation type="submission" date="2021-03" db="EMBL/GenBank/DDBJ databases">
        <title>The complete genome sequence of Acetobacter sacchari TBRC 11175.</title>
        <authorList>
            <person name="Charoenyingcharoen P."/>
            <person name="Yukphan P."/>
        </authorList>
    </citation>
    <scope>NUCLEOTIDE SEQUENCE [LARGE SCALE GENOMIC DNA]</scope>
    <source>
        <strain evidence="9 10">TBRC 11175</strain>
    </source>
</reference>
<dbReference type="EMBL" id="JAFVMF010000008">
    <property type="protein sequence ID" value="MBO1359834.1"/>
    <property type="molecule type" value="Genomic_DNA"/>
</dbReference>
<evidence type="ECO:0000313" key="9">
    <source>
        <dbReference type="EMBL" id="MBO1359834.1"/>
    </source>
</evidence>
<evidence type="ECO:0000256" key="1">
    <source>
        <dbReference type="ARBA" id="ARBA00008136"/>
    </source>
</evidence>
<comment type="caution">
    <text evidence="9">The sequence shown here is derived from an EMBL/GenBank/DDBJ whole genome shotgun (WGS) entry which is preliminary data.</text>
</comment>
<evidence type="ECO:0000256" key="8">
    <source>
        <dbReference type="RuleBase" id="RU364100"/>
    </source>
</evidence>
<keyword evidence="3" id="KW-0227">DNA damage</keyword>
<name>A0ABS3LVB9_9PROT</name>
<evidence type="ECO:0000256" key="3">
    <source>
        <dbReference type="ARBA" id="ARBA00022763"/>
    </source>
</evidence>
<keyword evidence="6" id="KW-0238">DNA-binding</keyword>
<accession>A0ABS3LVB9</accession>
<evidence type="ECO:0000256" key="7">
    <source>
        <dbReference type="ARBA" id="ARBA00023239"/>
    </source>
</evidence>
<dbReference type="Proteomes" id="UP000664771">
    <property type="component" value="Unassembled WGS sequence"/>
</dbReference>
<dbReference type="RefSeq" id="WP_207881171.1">
    <property type="nucleotide sequence ID" value="NZ_JAFVMF010000008.1"/>
</dbReference>
<comment type="similarity">
    <text evidence="1 8">Belongs to the SOS response-associated peptidase family.</text>
</comment>